<dbReference type="Pfam" id="PF13193">
    <property type="entry name" value="AMP-binding_C"/>
    <property type="match status" value="1"/>
</dbReference>
<dbReference type="PANTHER" id="PTHR43107">
    <property type="entry name" value="LONG-CHAIN FATTY ACID TRANSPORT PROTEIN"/>
    <property type="match status" value="1"/>
</dbReference>
<comment type="similarity">
    <text evidence="1">Belongs to the ATP-dependent AMP-binding enzyme family.</text>
</comment>
<evidence type="ECO:0000313" key="7">
    <source>
        <dbReference type="EMBL" id="NKZ07245.1"/>
    </source>
</evidence>
<feature type="domain" description="AMP-binding enzyme C-terminal" evidence="6">
    <location>
        <begin position="437"/>
        <end position="514"/>
    </location>
</feature>
<sequence>MTGRTLAHIVAEHANVRPDLPVLTVEGGGAHPDEVRDYLDLWDNAQRLARGLLGLGMAAGERFALLMANHAEFVEAMVAAAISGTVFVPIDPRARGDRLAFMLRTTGCRGVIAADYALDGLASALPDAPGLRWAVVLDTGEAPPAGDAPSLPAGLTVRRYPEALIDSPTELPIAGGDPDRPMQFIFTSGTTGDPKAIVMTHRRFCDTAALAPLIFGYAPDERPYSGLSLTHANAQLVTLGASLAAGLPCVLSRRFTKSRLWDITRRYGCTTFALLGGMTTAVYAEPPHPGDADNPVRVVISSGMPAALWDDFEKRFGVRLLEFYGAAEGGLTIKPVGEGPVGSIGRPAPGLEHRIVDEEGRDCPPGVPGELLFRNADHTPFAVRYWDRPDDSAAKCRDGWLHMGDVVRQDEDGWLYFEYRKGGGIRHNGEFIAPAVVEKVVAECPDVDDVHVYGVPAASGAPGEKDVVAAAVPRDRAAFDPQSVFRACRAGLEPGAVPAYVQVLDRIPKTASEKPQERFLLETFEKDPDSVHTEQRGA</sequence>
<evidence type="ECO:0000259" key="6">
    <source>
        <dbReference type="Pfam" id="PF13193"/>
    </source>
</evidence>
<keyword evidence="2" id="KW-0436">Ligase</keyword>
<dbReference type="GO" id="GO:0005886">
    <property type="term" value="C:plasma membrane"/>
    <property type="evidence" value="ECO:0007669"/>
    <property type="project" value="TreeGrafter"/>
</dbReference>
<comment type="caution">
    <text evidence="7">The sequence shown here is derived from an EMBL/GenBank/DDBJ whole genome shotgun (WGS) entry which is preliminary data.</text>
</comment>
<dbReference type="AlphaFoldDB" id="A0A846Z9L4"/>
<evidence type="ECO:0000256" key="4">
    <source>
        <dbReference type="ARBA" id="ARBA00022840"/>
    </source>
</evidence>
<name>A0A846Z9L4_9ACTN</name>
<dbReference type="GO" id="GO:0005324">
    <property type="term" value="F:long-chain fatty acid transmembrane transporter activity"/>
    <property type="evidence" value="ECO:0007669"/>
    <property type="project" value="TreeGrafter"/>
</dbReference>
<dbReference type="InterPro" id="IPR020845">
    <property type="entry name" value="AMP-binding_CS"/>
</dbReference>
<dbReference type="InterPro" id="IPR045851">
    <property type="entry name" value="AMP-bd_C_sf"/>
</dbReference>
<dbReference type="GO" id="GO:0044539">
    <property type="term" value="P:long-chain fatty acid import into cell"/>
    <property type="evidence" value="ECO:0007669"/>
    <property type="project" value="TreeGrafter"/>
</dbReference>
<evidence type="ECO:0000256" key="2">
    <source>
        <dbReference type="ARBA" id="ARBA00022598"/>
    </source>
</evidence>
<dbReference type="InterPro" id="IPR042099">
    <property type="entry name" value="ANL_N_sf"/>
</dbReference>
<dbReference type="Pfam" id="PF00501">
    <property type="entry name" value="AMP-binding"/>
    <property type="match status" value="1"/>
</dbReference>
<dbReference type="RefSeq" id="WP_067635733.1">
    <property type="nucleotide sequence ID" value="NZ_JAAXPI010000050.1"/>
</dbReference>
<feature type="domain" description="AMP-dependent synthetase/ligase" evidence="5">
    <location>
        <begin position="11"/>
        <end position="375"/>
    </location>
</feature>
<dbReference type="EMBL" id="JAAXPI010000050">
    <property type="protein sequence ID" value="NKZ07245.1"/>
    <property type="molecule type" value="Genomic_DNA"/>
</dbReference>
<protein>
    <submittedName>
        <fullName evidence="7">AMP-binding protein</fullName>
    </submittedName>
</protein>
<reference evidence="7 8" key="1">
    <citation type="submission" date="2020-04" db="EMBL/GenBank/DDBJ databases">
        <title>MicrobeNet Type strains.</title>
        <authorList>
            <person name="Nicholson A.C."/>
        </authorList>
    </citation>
    <scope>NUCLEOTIDE SEQUENCE [LARGE SCALE GENOMIC DNA]</scope>
    <source>
        <strain evidence="7 8">ATCC BAA-277</strain>
    </source>
</reference>
<evidence type="ECO:0000256" key="3">
    <source>
        <dbReference type="ARBA" id="ARBA00022741"/>
    </source>
</evidence>
<keyword evidence="8" id="KW-1185">Reference proteome</keyword>
<dbReference type="GO" id="GO:0005524">
    <property type="term" value="F:ATP binding"/>
    <property type="evidence" value="ECO:0007669"/>
    <property type="project" value="UniProtKB-KW"/>
</dbReference>
<accession>A0A846Z9L4</accession>
<gene>
    <name evidence="7" type="ORF">HGB48_26425</name>
</gene>
<dbReference type="InterPro" id="IPR000873">
    <property type="entry name" value="AMP-dep_synth/lig_dom"/>
</dbReference>
<evidence type="ECO:0000256" key="1">
    <source>
        <dbReference type="ARBA" id="ARBA00006432"/>
    </source>
</evidence>
<dbReference type="Gene3D" id="3.40.50.12780">
    <property type="entry name" value="N-terminal domain of ligase-like"/>
    <property type="match status" value="1"/>
</dbReference>
<keyword evidence="4" id="KW-0067">ATP-binding</keyword>
<dbReference type="Proteomes" id="UP000579250">
    <property type="component" value="Unassembled WGS sequence"/>
</dbReference>
<dbReference type="GO" id="GO:0004467">
    <property type="term" value="F:long-chain fatty acid-CoA ligase activity"/>
    <property type="evidence" value="ECO:0007669"/>
    <property type="project" value="TreeGrafter"/>
</dbReference>
<evidence type="ECO:0000259" key="5">
    <source>
        <dbReference type="Pfam" id="PF00501"/>
    </source>
</evidence>
<dbReference type="SUPFAM" id="SSF56801">
    <property type="entry name" value="Acetyl-CoA synthetase-like"/>
    <property type="match status" value="1"/>
</dbReference>
<organism evidence="7 8">
    <name type="scientific">Actinomadura latina</name>
    <dbReference type="NCBI Taxonomy" id="163603"/>
    <lineage>
        <taxon>Bacteria</taxon>
        <taxon>Bacillati</taxon>
        <taxon>Actinomycetota</taxon>
        <taxon>Actinomycetes</taxon>
        <taxon>Streptosporangiales</taxon>
        <taxon>Thermomonosporaceae</taxon>
        <taxon>Actinomadura</taxon>
    </lineage>
</organism>
<keyword evidence="3" id="KW-0547">Nucleotide-binding</keyword>
<dbReference type="PANTHER" id="PTHR43107:SF15">
    <property type="entry name" value="FATTY ACID TRANSPORT PROTEIN 3, ISOFORM A"/>
    <property type="match status" value="1"/>
</dbReference>
<dbReference type="PROSITE" id="PS00455">
    <property type="entry name" value="AMP_BINDING"/>
    <property type="match status" value="1"/>
</dbReference>
<evidence type="ECO:0000313" key="8">
    <source>
        <dbReference type="Proteomes" id="UP000579250"/>
    </source>
</evidence>
<proteinExistence type="inferred from homology"/>
<dbReference type="InterPro" id="IPR025110">
    <property type="entry name" value="AMP-bd_C"/>
</dbReference>
<dbReference type="Gene3D" id="3.30.300.30">
    <property type="match status" value="1"/>
</dbReference>